<dbReference type="Proteomes" id="UP001623592">
    <property type="component" value="Unassembled WGS sequence"/>
</dbReference>
<evidence type="ECO:0000313" key="2">
    <source>
        <dbReference type="Proteomes" id="UP001623592"/>
    </source>
</evidence>
<protein>
    <submittedName>
        <fullName evidence="1">YjfB family protein</fullName>
    </submittedName>
</protein>
<reference evidence="1 2" key="1">
    <citation type="submission" date="2024-11" db="EMBL/GenBank/DDBJ databases">
        <authorList>
            <person name="Heng Y.C."/>
            <person name="Lim A.C.H."/>
            <person name="Lee J.K.Y."/>
            <person name="Kittelmann S."/>
        </authorList>
    </citation>
    <scope>NUCLEOTIDE SEQUENCE [LARGE SCALE GENOMIC DNA]</scope>
    <source>
        <strain evidence="1 2">WILCCON 0114</strain>
    </source>
</reference>
<organism evidence="1 2">
    <name type="scientific">Clostridium neuense</name>
    <dbReference type="NCBI Taxonomy" id="1728934"/>
    <lineage>
        <taxon>Bacteria</taxon>
        <taxon>Bacillati</taxon>
        <taxon>Bacillota</taxon>
        <taxon>Clostridia</taxon>
        <taxon>Eubacteriales</taxon>
        <taxon>Clostridiaceae</taxon>
        <taxon>Clostridium</taxon>
    </lineage>
</organism>
<gene>
    <name evidence="1" type="ORF">ACJDT4_14595</name>
</gene>
<sequence length="62" mass="6346">MDIALLSAVSSNYRVNTAASIDVMKLALDSSNTNGANTVALLDSAAPVASDPNLGQNIDVRV</sequence>
<comment type="caution">
    <text evidence="1">The sequence shown here is derived from an EMBL/GenBank/DDBJ whole genome shotgun (WGS) entry which is preliminary data.</text>
</comment>
<keyword evidence="2" id="KW-1185">Reference proteome</keyword>
<dbReference type="Pfam" id="PF14070">
    <property type="entry name" value="YjfB_motility"/>
    <property type="match status" value="1"/>
</dbReference>
<accession>A0ABW8TGK3</accession>
<dbReference type="InterPro" id="IPR025906">
    <property type="entry name" value="YjfB_motility"/>
</dbReference>
<name>A0ABW8TGK3_9CLOT</name>
<dbReference type="RefSeq" id="WP_406788300.1">
    <property type="nucleotide sequence ID" value="NZ_JBJIAA010000011.1"/>
</dbReference>
<proteinExistence type="predicted"/>
<dbReference type="EMBL" id="JBJIAA010000011">
    <property type="protein sequence ID" value="MFL0251649.1"/>
    <property type="molecule type" value="Genomic_DNA"/>
</dbReference>
<evidence type="ECO:0000313" key="1">
    <source>
        <dbReference type="EMBL" id="MFL0251649.1"/>
    </source>
</evidence>